<dbReference type="GO" id="GO:0045719">
    <property type="term" value="P:negative regulation of glycogen biosynthetic process"/>
    <property type="evidence" value="ECO:0007669"/>
    <property type="project" value="TreeGrafter"/>
</dbReference>
<dbReference type="InterPro" id="IPR011009">
    <property type="entry name" value="Kinase-like_dom_sf"/>
</dbReference>
<proteinExistence type="predicted"/>
<keyword evidence="6" id="KW-1185">Reference proteome</keyword>
<dbReference type="PROSITE" id="PS00108">
    <property type="entry name" value="PROTEIN_KINASE_ST"/>
    <property type="match status" value="1"/>
</dbReference>
<feature type="compositionally biased region" description="Polar residues" evidence="3">
    <location>
        <begin position="388"/>
        <end position="398"/>
    </location>
</feature>
<feature type="compositionally biased region" description="Low complexity" evidence="3">
    <location>
        <begin position="487"/>
        <end position="501"/>
    </location>
</feature>
<accession>A0A1Y1UQ90</accession>
<feature type="compositionally biased region" description="Polar residues" evidence="3">
    <location>
        <begin position="73"/>
        <end position="97"/>
    </location>
</feature>
<dbReference type="FunFam" id="3.30.200.20:FF:000747">
    <property type="entry name" value="Unplaced genomic scaffold supercont1.2, whole genome shotgun sequence"/>
    <property type="match status" value="1"/>
</dbReference>
<sequence length="1100" mass="119116">MPVVALSSHNLHREPRQSLPHLPSLSSPRLGATLDLTEPAPAPADVPTPAKSQSLEPGNNDLGIAFQPPTPVSIPTNTQSQDDQSPQTEAGPSTGSGSRAIPPPPNPRRHRSGILMSRMRALSGGHPGSRDLGMTLSKSYGDLSMISAAGQLATPDDEKDEEEVLGSEHGHREWKRATSESLAAPDDELTMWDNSARFYHHIHSRPASRTGSRATSPARSPSISSVSNDIQSSPKQSPIFVRRSVNLQPMTDALPPHSSQQAVTSALSPHQTFLHSHLPPTFPESLHSSGLLVPDNRPHSMVILTPTTQEWRELKELRRLEIGDDDLRDEDDSSDSGQLSRRNSLKMDGSLLRRTLSADYLGEEKHHQRDPGASPERPTVPVPLSPKTPGNTTLSTHPSMEEVDPDQPLVITTDEESPIRFNSIGKRPSLTVIRGIERPTVARAKTKREREREKLFKDLDGQLEADRMSDSDSRADSGRNGGVQEIGLGSLGSRPSSSGSLAESPTGTRDSLAKTTSQDGLSSSHVSPSQPLRPSPLHAYPLTADMNRSSSGSGDGESSGNPLVDTPSSLAPTTNIQSPSPNSQAHNLETIRDYARSLVSPRPRLPNVIRSGQSTPSPPPGSPRPSRRRDTAHRISLVAGRVVQPFAVPSSTALPAGHVPAPAPHLQSFSPFRSPNLGPSTPKGLFPPTFSRLDSNISLAPSIGAPSECGTPTSETAGGLGGRGIDDYVILKEAGKGAYGLVMRAKVKGPKGEPVGDEVIIKYIIKARILADCWKKHKVLGPIPVEIHVMDQLRHLLYNPPIRPHPWDPTRERKDPPTPMRTPNPDLDDSLPNTPESPGSESSSSFGVYSPAQRHIASEIKHLPERGHPNIAKLLDFFEDKEFYYLVMPRFGTGLDLFDRVENSPDGLSPFEIRSLIGQLADAIRFLHSNGIVHRDIKDENVILDGHGRCQLIDFGSAAHWRPGKRWDTFSGTLHYASPEILRGEMYGGKEQDVWALGVVGYVLLVGETPFSELPDEVLQGLSNSSNAEAALSTRCANDEEEGLEADGGGRLADAADLVRQCLAMELANRPSAEVVCQHRYLRGEGGWTGKRGWVAMGWK</sequence>
<comment type="caution">
    <text evidence="5">The sequence shown here is derived from an EMBL/GenBank/DDBJ whole genome shotgun (WGS) entry which is preliminary data.</text>
</comment>
<dbReference type="Proteomes" id="UP000193218">
    <property type="component" value="Unassembled WGS sequence"/>
</dbReference>
<evidence type="ECO:0000256" key="2">
    <source>
        <dbReference type="ARBA" id="ARBA00022840"/>
    </source>
</evidence>
<evidence type="ECO:0000256" key="1">
    <source>
        <dbReference type="ARBA" id="ARBA00022741"/>
    </source>
</evidence>
<dbReference type="InterPro" id="IPR000719">
    <property type="entry name" value="Prot_kinase_dom"/>
</dbReference>
<reference evidence="5 6" key="1">
    <citation type="submission" date="2017-03" db="EMBL/GenBank/DDBJ databases">
        <title>Widespread Adenine N6-methylation of Active Genes in Fungi.</title>
        <authorList>
            <consortium name="DOE Joint Genome Institute"/>
            <person name="Mondo S.J."/>
            <person name="Dannebaum R.O."/>
            <person name="Kuo R.C."/>
            <person name="Louie K.B."/>
            <person name="Bewick A.J."/>
            <person name="Labutti K."/>
            <person name="Haridas S."/>
            <person name="Kuo A."/>
            <person name="Salamov A."/>
            <person name="Ahrendt S.R."/>
            <person name="Lau R."/>
            <person name="Bowen B.P."/>
            <person name="Lipzen A."/>
            <person name="Sullivan W."/>
            <person name="Andreopoulos W.B."/>
            <person name="Clum A."/>
            <person name="Lindquist E."/>
            <person name="Daum C."/>
            <person name="Northen T.R."/>
            <person name="Ramamoorthy G."/>
            <person name="Schmitz R.J."/>
            <person name="Gryganskyi A."/>
            <person name="Culley D."/>
            <person name="Magnuson J."/>
            <person name="James T.Y."/>
            <person name="O'Malley M.A."/>
            <person name="Stajich J.E."/>
            <person name="Spatafora J.W."/>
            <person name="Visel A."/>
            <person name="Grigoriev I.V."/>
        </authorList>
    </citation>
    <scope>NUCLEOTIDE SEQUENCE [LARGE SCALE GENOMIC DNA]</scope>
    <source>
        <strain evidence="5 6">NRRL Y-17943</strain>
    </source>
</reference>
<dbReference type="RefSeq" id="XP_021873978.1">
    <property type="nucleotide sequence ID" value="XM_022017885.1"/>
</dbReference>
<feature type="region of interest" description="Disordered" evidence="3">
    <location>
        <begin position="363"/>
        <end position="404"/>
    </location>
</feature>
<dbReference type="PANTHER" id="PTHR24346">
    <property type="entry name" value="MAP/MICROTUBULE AFFINITY-REGULATING KINASE"/>
    <property type="match status" value="1"/>
</dbReference>
<dbReference type="GeneID" id="33559694"/>
<gene>
    <name evidence="5" type="ORF">BD324DRAFT_648793</name>
</gene>
<dbReference type="GO" id="GO:0005524">
    <property type="term" value="F:ATP binding"/>
    <property type="evidence" value="ECO:0007669"/>
    <property type="project" value="UniProtKB-KW"/>
</dbReference>
<dbReference type="STRING" id="4999.A0A1Y1UQ90"/>
<feature type="region of interest" description="Disordered" evidence="3">
    <location>
        <begin position="801"/>
        <end position="848"/>
    </location>
</feature>
<feature type="region of interest" description="Disordered" evidence="3">
    <location>
        <begin position="600"/>
        <end position="630"/>
    </location>
</feature>
<organism evidence="5 6">
    <name type="scientific">Kockovaella imperatae</name>
    <dbReference type="NCBI Taxonomy" id="4999"/>
    <lineage>
        <taxon>Eukaryota</taxon>
        <taxon>Fungi</taxon>
        <taxon>Dikarya</taxon>
        <taxon>Basidiomycota</taxon>
        <taxon>Agaricomycotina</taxon>
        <taxon>Tremellomycetes</taxon>
        <taxon>Tremellales</taxon>
        <taxon>Cuniculitremaceae</taxon>
        <taxon>Kockovaella</taxon>
    </lineage>
</organism>
<evidence type="ECO:0000313" key="5">
    <source>
        <dbReference type="EMBL" id="ORX40193.1"/>
    </source>
</evidence>
<feature type="region of interest" description="Disordered" evidence="3">
    <location>
        <begin position="326"/>
        <end position="346"/>
    </location>
</feature>
<keyword evidence="1" id="KW-0547">Nucleotide-binding</keyword>
<dbReference type="GO" id="GO:0035556">
    <property type="term" value="P:intracellular signal transduction"/>
    <property type="evidence" value="ECO:0007669"/>
    <property type="project" value="TreeGrafter"/>
</dbReference>
<dbReference type="InParanoid" id="A0A1Y1UQ90"/>
<feature type="region of interest" description="Disordered" evidence="3">
    <location>
        <begin position="1"/>
        <end position="111"/>
    </location>
</feature>
<feature type="region of interest" description="Disordered" evidence="3">
    <location>
        <begin position="433"/>
        <end position="587"/>
    </location>
</feature>
<dbReference type="Pfam" id="PF00069">
    <property type="entry name" value="Pkinase"/>
    <property type="match status" value="1"/>
</dbReference>
<dbReference type="PANTHER" id="PTHR24346:SF51">
    <property type="entry name" value="PAS DOMAIN-CONTAINING SERINE_THREONINE-PROTEIN KINASE"/>
    <property type="match status" value="1"/>
</dbReference>
<feature type="region of interest" description="Disordered" evidence="3">
    <location>
        <begin position="151"/>
        <end position="182"/>
    </location>
</feature>
<dbReference type="Gene3D" id="3.30.200.20">
    <property type="entry name" value="Phosphorylase Kinase, domain 1"/>
    <property type="match status" value="2"/>
</dbReference>
<dbReference type="EMBL" id="NBSH01000002">
    <property type="protein sequence ID" value="ORX40193.1"/>
    <property type="molecule type" value="Genomic_DNA"/>
</dbReference>
<feature type="compositionally biased region" description="Acidic residues" evidence="3">
    <location>
        <begin position="155"/>
        <end position="165"/>
    </location>
</feature>
<feature type="compositionally biased region" description="Basic and acidic residues" evidence="3">
    <location>
        <begin position="166"/>
        <end position="178"/>
    </location>
</feature>
<dbReference type="GO" id="GO:0004674">
    <property type="term" value="F:protein serine/threonine kinase activity"/>
    <property type="evidence" value="ECO:0007669"/>
    <property type="project" value="TreeGrafter"/>
</dbReference>
<feature type="compositionally biased region" description="Basic and acidic residues" evidence="3">
    <location>
        <begin position="448"/>
        <end position="477"/>
    </location>
</feature>
<evidence type="ECO:0000256" key="3">
    <source>
        <dbReference type="SAM" id="MobiDB-lite"/>
    </source>
</evidence>
<protein>
    <recommendedName>
        <fullName evidence="4">Protein kinase domain-containing protein</fullName>
    </recommendedName>
</protein>
<dbReference type="OrthoDB" id="10252171at2759"/>
<name>A0A1Y1UQ90_9TREE</name>
<feature type="domain" description="Protein kinase" evidence="4">
    <location>
        <begin position="728"/>
        <end position="1082"/>
    </location>
</feature>
<feature type="compositionally biased region" description="Polar residues" evidence="3">
    <location>
        <begin position="503"/>
        <end position="532"/>
    </location>
</feature>
<dbReference type="AlphaFoldDB" id="A0A1Y1UQ90"/>
<feature type="region of interest" description="Disordered" evidence="3">
    <location>
        <begin position="203"/>
        <end position="237"/>
    </location>
</feature>
<feature type="compositionally biased region" description="Low complexity" evidence="3">
    <location>
        <begin position="836"/>
        <end position="845"/>
    </location>
</feature>
<feature type="compositionally biased region" description="Polar residues" evidence="3">
    <location>
        <begin position="566"/>
        <end position="587"/>
    </location>
</feature>
<keyword evidence="2" id="KW-0067">ATP-binding</keyword>
<feature type="compositionally biased region" description="Low complexity" evidence="3">
    <location>
        <begin position="212"/>
        <end position="234"/>
    </location>
</feature>
<dbReference type="PROSITE" id="PS50011">
    <property type="entry name" value="PROTEIN_KINASE_DOM"/>
    <property type="match status" value="1"/>
</dbReference>
<dbReference type="GO" id="GO:0005634">
    <property type="term" value="C:nucleus"/>
    <property type="evidence" value="ECO:0007669"/>
    <property type="project" value="TreeGrafter"/>
</dbReference>
<evidence type="ECO:0000313" key="6">
    <source>
        <dbReference type="Proteomes" id="UP000193218"/>
    </source>
</evidence>
<feature type="compositionally biased region" description="Polar residues" evidence="3">
    <location>
        <begin position="257"/>
        <end position="274"/>
    </location>
</feature>
<feature type="compositionally biased region" description="Low complexity" evidence="3">
    <location>
        <begin position="549"/>
        <end position="560"/>
    </location>
</feature>
<dbReference type="Gene3D" id="1.10.510.10">
    <property type="entry name" value="Transferase(Phosphotransferase) domain 1"/>
    <property type="match status" value="1"/>
</dbReference>
<dbReference type="SUPFAM" id="SSF56112">
    <property type="entry name" value="Protein kinase-like (PK-like)"/>
    <property type="match status" value="1"/>
</dbReference>
<dbReference type="InterPro" id="IPR008271">
    <property type="entry name" value="Ser/Thr_kinase_AS"/>
</dbReference>
<feature type="region of interest" description="Disordered" evidence="3">
    <location>
        <begin position="250"/>
        <end position="276"/>
    </location>
</feature>
<feature type="compositionally biased region" description="Basic and acidic residues" evidence="3">
    <location>
        <begin position="805"/>
        <end position="816"/>
    </location>
</feature>
<dbReference type="SMART" id="SM00220">
    <property type="entry name" value="S_TKc"/>
    <property type="match status" value="1"/>
</dbReference>
<dbReference type="GO" id="GO:0005829">
    <property type="term" value="C:cytosol"/>
    <property type="evidence" value="ECO:0007669"/>
    <property type="project" value="TreeGrafter"/>
</dbReference>
<evidence type="ECO:0000259" key="4">
    <source>
        <dbReference type="PROSITE" id="PS50011"/>
    </source>
</evidence>
<dbReference type="FunFam" id="1.10.510.10:FF:001062">
    <property type="entry name" value="Unplaced genomic scaffold supercont1.2, whole genome shotgun sequence"/>
    <property type="match status" value="1"/>
</dbReference>
<feature type="compositionally biased region" description="Low complexity" evidence="3">
    <location>
        <begin position="17"/>
        <end position="30"/>
    </location>
</feature>